<keyword evidence="3" id="KW-1185">Reference proteome</keyword>
<keyword evidence="1" id="KW-0812">Transmembrane</keyword>
<name>A0A366HYL1_9FIRM</name>
<reference evidence="2 3" key="1">
    <citation type="submission" date="2018-06" db="EMBL/GenBank/DDBJ databases">
        <title>Genomic Encyclopedia of Type Strains, Phase IV (KMG-IV): sequencing the most valuable type-strain genomes for metagenomic binning, comparative biology and taxonomic classification.</title>
        <authorList>
            <person name="Goeker M."/>
        </authorList>
    </citation>
    <scope>NUCLEOTIDE SEQUENCE [LARGE SCALE GENOMIC DNA]</scope>
    <source>
        <strain evidence="2 3">DSM 22112</strain>
    </source>
</reference>
<evidence type="ECO:0000256" key="1">
    <source>
        <dbReference type="SAM" id="Phobius"/>
    </source>
</evidence>
<feature type="transmembrane region" description="Helical" evidence="1">
    <location>
        <begin position="348"/>
        <end position="366"/>
    </location>
</feature>
<organism evidence="2 3">
    <name type="scientific">Alkalibaculum bacchi</name>
    <dbReference type="NCBI Taxonomy" id="645887"/>
    <lineage>
        <taxon>Bacteria</taxon>
        <taxon>Bacillati</taxon>
        <taxon>Bacillota</taxon>
        <taxon>Clostridia</taxon>
        <taxon>Eubacteriales</taxon>
        <taxon>Eubacteriaceae</taxon>
        <taxon>Alkalibaculum</taxon>
    </lineage>
</organism>
<evidence type="ECO:0000313" key="3">
    <source>
        <dbReference type="Proteomes" id="UP000253490"/>
    </source>
</evidence>
<feature type="transmembrane region" description="Helical" evidence="1">
    <location>
        <begin position="266"/>
        <end position="287"/>
    </location>
</feature>
<sequence length="387" mass="43979">MKLSVFELKRLFKSLIFCITVVILILSISMQIGENYKIEPPQPGNESYGYKIVDDLELIYPNLLVDLYQSVENNSFTTYPYGFYKNKILDSKELDLMKEFISELAGTEYHEILTEGINNIPTKDSLENSLEKINSLLEGGSDYAPDAYLFKFGNIGMDYNEALEEYNLMKTNGLDVAFTRYFSDYAGIFISLITWFLPLSVWLKDGKSGIINTIFVKSTGTIKLFLSRICAITVSILLVLILFYSYYEFKIVGTYGIENTNILKAYGLLIIWLIPNVLFCVSMSSLITIVTNNVITAIVGPLGTFITLLMSPKGIYGNYGWQLVLRHNTIGNEQYFLDHFNQLLLNRSVWLLIGVFICVLSIIALNKKREGYYAIKTSVSHKSRVKA</sequence>
<evidence type="ECO:0000313" key="2">
    <source>
        <dbReference type="EMBL" id="RBP57543.1"/>
    </source>
</evidence>
<feature type="transmembrane region" description="Helical" evidence="1">
    <location>
        <begin position="12"/>
        <end position="32"/>
    </location>
</feature>
<dbReference type="AlphaFoldDB" id="A0A366HYL1"/>
<feature type="transmembrane region" description="Helical" evidence="1">
    <location>
        <begin position="185"/>
        <end position="203"/>
    </location>
</feature>
<keyword evidence="1" id="KW-1133">Transmembrane helix</keyword>
<dbReference type="Proteomes" id="UP000253490">
    <property type="component" value="Unassembled WGS sequence"/>
</dbReference>
<gene>
    <name evidence="2" type="ORF">DES36_1289</name>
</gene>
<evidence type="ECO:0008006" key="4">
    <source>
        <dbReference type="Google" id="ProtNLM"/>
    </source>
</evidence>
<proteinExistence type="predicted"/>
<protein>
    <recommendedName>
        <fullName evidence="4">ABC-2 family transporter</fullName>
    </recommendedName>
</protein>
<accession>A0A366HYL1</accession>
<feature type="transmembrane region" description="Helical" evidence="1">
    <location>
        <begin position="294"/>
        <end position="311"/>
    </location>
</feature>
<keyword evidence="1" id="KW-0472">Membrane</keyword>
<comment type="caution">
    <text evidence="2">The sequence shown here is derived from an EMBL/GenBank/DDBJ whole genome shotgun (WGS) entry which is preliminary data.</text>
</comment>
<dbReference type="EMBL" id="QNRX01000028">
    <property type="protein sequence ID" value="RBP57543.1"/>
    <property type="molecule type" value="Genomic_DNA"/>
</dbReference>
<feature type="transmembrane region" description="Helical" evidence="1">
    <location>
        <begin position="224"/>
        <end position="246"/>
    </location>
</feature>